<evidence type="ECO:0000313" key="11">
    <source>
        <dbReference type="Proteomes" id="UP001555826"/>
    </source>
</evidence>
<evidence type="ECO:0000256" key="6">
    <source>
        <dbReference type="ARBA" id="ARBA00022989"/>
    </source>
</evidence>
<feature type="transmembrane region" description="Helical" evidence="8">
    <location>
        <begin position="261"/>
        <end position="282"/>
    </location>
</feature>
<comment type="caution">
    <text evidence="10">The sequence shown here is derived from an EMBL/GenBank/DDBJ whole genome shotgun (WGS) entry which is preliminary data.</text>
</comment>
<evidence type="ECO:0000256" key="3">
    <source>
        <dbReference type="ARBA" id="ARBA00022448"/>
    </source>
</evidence>
<evidence type="ECO:0000256" key="4">
    <source>
        <dbReference type="ARBA" id="ARBA00022475"/>
    </source>
</evidence>
<feature type="transmembrane region" description="Helical" evidence="8">
    <location>
        <begin position="89"/>
        <end position="110"/>
    </location>
</feature>
<evidence type="ECO:0000256" key="2">
    <source>
        <dbReference type="ARBA" id="ARBA00008335"/>
    </source>
</evidence>
<sequence>MSLDARTGTPPWLGHERGTPGYRRIVVALFAAGVATFAQLYSVQSVLPALADGLHLGASEAALGVSVATGALAVSVVGWSAVADRVGRVPAMVASVVLASLLGLAVPLAASLGPLLVLRALQGAALGGLPAVAMAYLAEEVHAREVALAAGAYVSGNSVGGLTGRIVSSGVADLFGWRWGVAAVALVGISATAVFCLLVPRSRGFVRHRRVTGPPLRDRLRRALSDPALLVLYAQALLLMGGFVTVYNYLGFRLLQAPFSLSQTVVGLLFVVYLAGTLSSSVAGRLAAHGRLRVLLGSVAVFAAGCLLTVSAQLALVVVGLVLLTAGFFAAHAVASGWVGARAEPGVRAQASALYTFAYYAGSSVVGWLAGFAFSGGGWVVVVGVVTALAAVAAVLAALGLRGRTPAGSMGA</sequence>
<accession>A0ABV3P619</accession>
<dbReference type="PROSITE" id="PS50850">
    <property type="entry name" value="MFS"/>
    <property type="match status" value="1"/>
</dbReference>
<keyword evidence="3" id="KW-0813">Transport</keyword>
<dbReference type="EMBL" id="JBFNQN010000006">
    <property type="protein sequence ID" value="MEW9265070.1"/>
    <property type="molecule type" value="Genomic_DNA"/>
</dbReference>
<evidence type="ECO:0000256" key="7">
    <source>
        <dbReference type="ARBA" id="ARBA00023136"/>
    </source>
</evidence>
<feature type="transmembrane region" description="Helical" evidence="8">
    <location>
        <begin position="61"/>
        <end position="82"/>
    </location>
</feature>
<evidence type="ECO:0000259" key="9">
    <source>
        <dbReference type="PROSITE" id="PS50850"/>
    </source>
</evidence>
<evidence type="ECO:0000256" key="8">
    <source>
        <dbReference type="SAM" id="Phobius"/>
    </source>
</evidence>
<reference evidence="10 11" key="1">
    <citation type="submission" date="2024-07" db="EMBL/GenBank/DDBJ databases">
        <authorList>
            <person name="Thanompreechachai J."/>
            <person name="Duangmal K."/>
        </authorList>
    </citation>
    <scope>NUCLEOTIDE SEQUENCE [LARGE SCALE GENOMIC DNA]</scope>
    <source>
        <strain evidence="10 11">KCTC 19886</strain>
    </source>
</reference>
<dbReference type="InterPro" id="IPR011701">
    <property type="entry name" value="MFS"/>
</dbReference>
<comment type="similarity">
    <text evidence="2">Belongs to the major facilitator superfamily.</text>
</comment>
<keyword evidence="11" id="KW-1185">Reference proteome</keyword>
<feature type="domain" description="Major facilitator superfamily (MFS) profile" evidence="9">
    <location>
        <begin position="25"/>
        <end position="402"/>
    </location>
</feature>
<organism evidence="10 11">
    <name type="scientific">Kineococcus endophyticus</name>
    <dbReference type="NCBI Taxonomy" id="1181883"/>
    <lineage>
        <taxon>Bacteria</taxon>
        <taxon>Bacillati</taxon>
        <taxon>Actinomycetota</taxon>
        <taxon>Actinomycetes</taxon>
        <taxon>Kineosporiales</taxon>
        <taxon>Kineosporiaceae</taxon>
        <taxon>Kineococcus</taxon>
    </lineage>
</organism>
<gene>
    <name evidence="10" type="ORF">AB1207_09950</name>
</gene>
<dbReference type="PANTHER" id="PTHR43271">
    <property type="entry name" value="BLL2771 PROTEIN"/>
    <property type="match status" value="1"/>
</dbReference>
<keyword evidence="5 8" id="KW-0812">Transmembrane</keyword>
<feature type="transmembrane region" description="Helical" evidence="8">
    <location>
        <begin position="353"/>
        <end position="373"/>
    </location>
</feature>
<feature type="transmembrane region" description="Helical" evidence="8">
    <location>
        <begin position="379"/>
        <end position="401"/>
    </location>
</feature>
<feature type="transmembrane region" description="Helical" evidence="8">
    <location>
        <begin position="179"/>
        <end position="200"/>
    </location>
</feature>
<dbReference type="RefSeq" id="WP_367637984.1">
    <property type="nucleotide sequence ID" value="NZ_JBFNQN010000006.1"/>
</dbReference>
<name>A0ABV3P619_9ACTN</name>
<feature type="transmembrane region" description="Helical" evidence="8">
    <location>
        <begin position="321"/>
        <end position="341"/>
    </location>
</feature>
<evidence type="ECO:0000313" key="10">
    <source>
        <dbReference type="EMBL" id="MEW9265070.1"/>
    </source>
</evidence>
<dbReference type="InterPro" id="IPR020846">
    <property type="entry name" value="MFS_dom"/>
</dbReference>
<dbReference type="Pfam" id="PF07690">
    <property type="entry name" value="MFS_1"/>
    <property type="match status" value="2"/>
</dbReference>
<dbReference type="InterPro" id="IPR036259">
    <property type="entry name" value="MFS_trans_sf"/>
</dbReference>
<feature type="transmembrane region" description="Helical" evidence="8">
    <location>
        <begin position="21"/>
        <end position="41"/>
    </location>
</feature>
<feature type="transmembrane region" description="Helical" evidence="8">
    <location>
        <begin position="227"/>
        <end position="249"/>
    </location>
</feature>
<keyword evidence="7 8" id="KW-0472">Membrane</keyword>
<evidence type="ECO:0000256" key="5">
    <source>
        <dbReference type="ARBA" id="ARBA00022692"/>
    </source>
</evidence>
<dbReference type="CDD" id="cd17324">
    <property type="entry name" value="MFS_NepI_like"/>
    <property type="match status" value="1"/>
</dbReference>
<evidence type="ECO:0000256" key="1">
    <source>
        <dbReference type="ARBA" id="ARBA00004651"/>
    </source>
</evidence>
<feature type="transmembrane region" description="Helical" evidence="8">
    <location>
        <begin position="294"/>
        <end position="315"/>
    </location>
</feature>
<dbReference type="SUPFAM" id="SSF103473">
    <property type="entry name" value="MFS general substrate transporter"/>
    <property type="match status" value="1"/>
</dbReference>
<keyword evidence="6 8" id="KW-1133">Transmembrane helix</keyword>
<keyword evidence="4" id="KW-1003">Cell membrane</keyword>
<proteinExistence type="inferred from homology"/>
<dbReference type="PANTHER" id="PTHR43271:SF1">
    <property type="entry name" value="INNER MEMBRANE TRANSPORT PROTEIN YNFM"/>
    <property type="match status" value="1"/>
</dbReference>
<protein>
    <submittedName>
        <fullName evidence="10">MFS transporter</fullName>
    </submittedName>
</protein>
<dbReference type="Proteomes" id="UP001555826">
    <property type="component" value="Unassembled WGS sequence"/>
</dbReference>
<dbReference type="Gene3D" id="1.20.1250.20">
    <property type="entry name" value="MFS general substrate transporter like domains"/>
    <property type="match status" value="1"/>
</dbReference>
<comment type="subcellular location">
    <subcellularLocation>
        <location evidence="1">Cell membrane</location>
        <topology evidence="1">Multi-pass membrane protein</topology>
    </subcellularLocation>
</comment>